<protein>
    <recommendedName>
        <fullName evidence="3">TubC N-terminal docking domain-containing protein</fullName>
    </recommendedName>
</protein>
<organism evidence="1 2">
    <name type="scientific">Tepidimonas alkaliphilus</name>
    <dbReference type="NCBI Taxonomy" id="2588942"/>
    <lineage>
        <taxon>Bacteria</taxon>
        <taxon>Pseudomonadati</taxon>
        <taxon>Pseudomonadota</taxon>
        <taxon>Betaproteobacteria</taxon>
        <taxon>Burkholderiales</taxon>
        <taxon>Tepidimonas</taxon>
    </lineage>
</organism>
<evidence type="ECO:0000313" key="2">
    <source>
        <dbReference type="Proteomes" id="UP000315736"/>
    </source>
</evidence>
<name>A0A554WAY8_9BURK</name>
<reference evidence="1 2" key="1">
    <citation type="submission" date="2019-07" db="EMBL/GenBank/DDBJ databases">
        <title>Tepidimonas alkaliphilus YIM 72238 draft genome.</title>
        <authorList>
            <person name="Da Costa M.S."/>
            <person name="Froufe H.J.C."/>
            <person name="Egas C."/>
            <person name="Albuquerque L."/>
        </authorList>
    </citation>
    <scope>NUCLEOTIDE SEQUENCE [LARGE SCALE GENOMIC DNA]</scope>
    <source>
        <strain evidence="1 2">YIM 72238</strain>
    </source>
</reference>
<comment type="caution">
    <text evidence="1">The sequence shown here is derived from an EMBL/GenBank/DDBJ whole genome shotgun (WGS) entry which is preliminary data.</text>
</comment>
<evidence type="ECO:0000313" key="1">
    <source>
        <dbReference type="EMBL" id="TSE20754.1"/>
    </source>
</evidence>
<dbReference type="EMBL" id="VJNB01000002">
    <property type="protein sequence ID" value="TSE20754.1"/>
    <property type="molecule type" value="Genomic_DNA"/>
</dbReference>
<gene>
    <name evidence="1" type="ORF">Talka_00417</name>
</gene>
<dbReference type="AlphaFoldDB" id="A0A554WAY8"/>
<keyword evidence="2" id="KW-1185">Reference proteome</keyword>
<evidence type="ECO:0008006" key="3">
    <source>
        <dbReference type="Google" id="ProtNLM"/>
    </source>
</evidence>
<dbReference type="InterPro" id="IPR044894">
    <property type="entry name" value="TubC_N_sf"/>
</dbReference>
<sequence length="234" mass="25291">MTARELLTRCAAAGITLAAEAGRLRVAGPAEAVRELTPLLREHRDELLVLLAGSSAAPALTGGAPDPGVPADRTCAACAHRTSAGTCARPVEAGLAAHFAIRWPPAGHAAVCKAFERQQLAAHGSGTQTHPFETARRNWTPATAKELAAMEQRHRRAVVLGLDPQQADLASDVLHWRDRTGDDRRLCLECRSLRVGTTSRWHCAALHLPLAQQLVTQPHRCETFQDLQEERHGD</sequence>
<dbReference type="Proteomes" id="UP000315736">
    <property type="component" value="Unassembled WGS sequence"/>
</dbReference>
<dbReference type="RefSeq" id="WP_143889470.1">
    <property type="nucleotide sequence ID" value="NZ_VJNB01000002.1"/>
</dbReference>
<dbReference type="OrthoDB" id="9157610at2"/>
<proteinExistence type="predicted"/>
<dbReference type="Gene3D" id="1.10.10.1830">
    <property type="entry name" value="Non-ribosomal peptide synthase, adenylation domain"/>
    <property type="match status" value="1"/>
</dbReference>
<accession>A0A554WAY8</accession>